<feature type="region of interest" description="Disordered" evidence="2">
    <location>
        <begin position="193"/>
        <end position="231"/>
    </location>
</feature>
<feature type="compositionally biased region" description="Polar residues" evidence="2">
    <location>
        <begin position="1312"/>
        <end position="1327"/>
    </location>
</feature>
<dbReference type="KEGG" id="dpte:113799657"/>
<reference evidence="5" key="1">
    <citation type="submission" date="2025-08" db="UniProtKB">
        <authorList>
            <consortium name="RefSeq"/>
        </authorList>
    </citation>
    <scope>IDENTIFICATION</scope>
    <source>
        <strain evidence="5">Airmid</strain>
    </source>
</reference>
<dbReference type="Pfam" id="PF15903">
    <property type="entry name" value="PL48"/>
    <property type="match status" value="1"/>
</dbReference>
<dbReference type="InParanoid" id="A0A6P6YLP8"/>
<keyword evidence="4" id="KW-1185">Reference proteome</keyword>
<feature type="region of interest" description="Disordered" evidence="2">
    <location>
        <begin position="1301"/>
        <end position="1327"/>
    </location>
</feature>
<organism evidence="4 5">
    <name type="scientific">Dermatophagoides pteronyssinus</name>
    <name type="common">European house dust mite</name>
    <dbReference type="NCBI Taxonomy" id="6956"/>
    <lineage>
        <taxon>Eukaryota</taxon>
        <taxon>Metazoa</taxon>
        <taxon>Ecdysozoa</taxon>
        <taxon>Arthropoda</taxon>
        <taxon>Chelicerata</taxon>
        <taxon>Arachnida</taxon>
        <taxon>Acari</taxon>
        <taxon>Acariformes</taxon>
        <taxon>Sarcoptiformes</taxon>
        <taxon>Astigmata</taxon>
        <taxon>Psoroptidia</taxon>
        <taxon>Analgoidea</taxon>
        <taxon>Pyroglyphidae</taxon>
        <taxon>Dermatophagoidinae</taxon>
        <taxon>Dermatophagoides</taxon>
    </lineage>
</organism>
<dbReference type="InterPro" id="IPR026136">
    <property type="entry name" value="RIPOR3"/>
</dbReference>
<dbReference type="OMA" id="KANINDC"/>
<evidence type="ECO:0000313" key="5">
    <source>
        <dbReference type="RefSeq" id="XP_027206127.1"/>
    </source>
</evidence>
<feature type="compositionally biased region" description="Low complexity" evidence="2">
    <location>
        <begin position="267"/>
        <end position="278"/>
    </location>
</feature>
<feature type="region of interest" description="Disordered" evidence="2">
    <location>
        <begin position="267"/>
        <end position="320"/>
    </location>
</feature>
<feature type="region of interest" description="Disordered" evidence="2">
    <location>
        <begin position="121"/>
        <end position="152"/>
    </location>
</feature>
<evidence type="ECO:0000256" key="1">
    <source>
        <dbReference type="ARBA" id="ARBA00005744"/>
    </source>
</evidence>
<dbReference type="InterPro" id="IPR031780">
    <property type="entry name" value="FAM65_N"/>
</dbReference>
<accession>A0A6P6YLP8</accession>
<dbReference type="RefSeq" id="XP_027206127.1">
    <property type="nucleotide sequence ID" value="XM_027350326.1"/>
</dbReference>
<dbReference type="PANTHER" id="PTHR15829:SF13">
    <property type="entry name" value="FAM65 N-TERMINAL DOMAIN-CONTAINING PROTEIN"/>
    <property type="match status" value="1"/>
</dbReference>
<feature type="compositionally biased region" description="Polar residues" evidence="2">
    <location>
        <begin position="302"/>
        <end position="315"/>
    </location>
</feature>
<comment type="similarity">
    <text evidence="1">Belongs to the RIPOR family.</text>
</comment>
<dbReference type="PANTHER" id="PTHR15829">
    <property type="entry name" value="PROTEIN KINASE PKN/PRK1, EFFECTOR"/>
    <property type="match status" value="1"/>
</dbReference>
<gene>
    <name evidence="5" type="primary">LOC113799657</name>
</gene>
<feature type="domain" description="FAM65 N-terminal" evidence="3">
    <location>
        <begin position="386"/>
        <end position="598"/>
    </location>
</feature>
<name>A0A6P6YLP8_DERPT</name>
<evidence type="ECO:0000256" key="2">
    <source>
        <dbReference type="SAM" id="MobiDB-lite"/>
    </source>
</evidence>
<feature type="compositionally biased region" description="Low complexity" evidence="2">
    <location>
        <begin position="206"/>
        <end position="228"/>
    </location>
</feature>
<dbReference type="Proteomes" id="UP000515146">
    <property type="component" value="Unplaced"/>
</dbReference>
<dbReference type="OrthoDB" id="9999654at2759"/>
<feature type="compositionally biased region" description="Acidic residues" evidence="2">
    <location>
        <begin position="292"/>
        <end position="301"/>
    </location>
</feature>
<evidence type="ECO:0000313" key="4">
    <source>
        <dbReference type="Proteomes" id="UP000515146"/>
    </source>
</evidence>
<evidence type="ECO:0000259" key="3">
    <source>
        <dbReference type="Pfam" id="PF15903"/>
    </source>
</evidence>
<proteinExistence type="inferred from homology"/>
<protein>
    <submittedName>
        <fullName evidence="5">Uncharacterized protein LOC113799657</fullName>
    </submittedName>
</protein>
<sequence length="1371" mass="157109">MSSLTNNCKIMRPDINIDISSHEQFGGIGGGCIMPFQCHNINLEQQHSQQQPYRSTTVTDCHKDDDDDCEDLFMIALSEQPDHRNSSPNLLKVRSKIITLSSNHNCDENKHSTIMMNIKSSSRQPFKSSGGGSSTTSGCSTQSSSSSSVSMPSALQLFRNQSATNMLVNSDDHIHFPANNNRIDVVETKDEISPNLSSRASRRHYSLTPSSSTSLSSSSITSSPSPSIRPSETQWEKIGHFIESYEQSLLQCLSSIQQQWIHQQSSTSHTINNNNHGINDCDDNDHHHDADESQDVNDEDLFQSTSSNGFNNSYKNSDRINHSIPTLQQSNKSNVNIKSLTSLPNDDSSNIKKKSCYIVKKPSTNKLVIAADSSYTYRLQLRSWIQIQLDKVVHLREQYEHGKHCQEALVKMAKLSTHSGSNRCRKNCYREWRSNERMLQSLANRLQLMIGSFEIRVEDIEGWARICPGDYYELEFRHGQQRQILRVKIVGSQLQRIWDLDRNIIRFHAALQSHITCKIKEMKSGLWRSLAVWPSKYRYVDIGTTSISLTELFQSVAEQCPLLVDCNPSGSLKLRLNCHWNPSCQDEINIDIFEKESTTRRSNLRILSSSSVHSIESNSCMVNSEKPVSMMKRKSSDQVEHQRQQKESFGINRNLARSLLSLPTFNSSLDLGDASSTLPLRIKTIESNHHTDGVDVFDKSDCISSSGSLSHYALKPCSRTSSVSTSPCSNEVNNHLESMVVMLQTLKTLLQDHYGQSIEITILSQTVARLITLYERLMTKLTTTQQFNLSNKGHFNDLLRVNDNKCFSHDQHQTNEFIEQAFEFLDQSDFDDHDNYKRQTRIRASFDSNECGLLNRSHQPPISESLLDCQNDHVEINEMISQWNRLLTIHIESATKQLLNVGTWILKSREQCAFLRLQADTFAMEQIYLILLFILKNCNRNQNFKLPNNQPFGQDSRVLELVRYLCPSNNDYSLVFTFDQFFQILLSVMRIHILINEAGINDFEKIDTLFQNSTQWLASSIFSCGSSCFYLFGSQKQPSETDLITIFHVRAFFELNLYNNHNYHHFYYRHSKNNVSMKQIRTHPIHLADFFHTAFDLNCLIAKIRTRKWPLLNVEAILFKRFSPRCEWLPPDLTLLLFNLIHEHHCIHESIARKNCISNSNHESSLFNSARSLGDVKKSDRLRELSRLINQWLMWQCQQSRFEVREHILIGLECSCPFTRQASCYGIMHLFRLMQRIQSTNLTSSMTMKVFYGKELDCLLYLSMEDADSRVRDEAKKSLQYLSSVLGKKLESDQMSFVSPGSFPNRKANINDCPTSQPSRNSPSQPISMFRNSHSWITKHTKPTVVANSILRTSMPDLSSLAFDLESIQLK</sequence>
<feature type="compositionally biased region" description="Low complexity" evidence="2">
    <location>
        <begin position="134"/>
        <end position="150"/>
    </location>
</feature>